<dbReference type="EMBL" id="JACMSC010000017">
    <property type="protein sequence ID" value="KAG6479508.1"/>
    <property type="molecule type" value="Genomic_DNA"/>
</dbReference>
<evidence type="ECO:0000313" key="3">
    <source>
        <dbReference type="EMBL" id="KAG6479508.1"/>
    </source>
</evidence>
<dbReference type="Pfam" id="PF05899">
    <property type="entry name" value="Cupin_3"/>
    <property type="match status" value="1"/>
</dbReference>
<sequence>MYGRSPPRLSSYLVCTSHIESVDQELQTREQLLKNLRGNLFAAQNHLKLQYDSSHREVRFEIGDMMLSKLQSYRQVSLASKNHSKLSPHFYGLFKIIDRVGHVAYKLQLSDHVKIHLVFHVSSLKKYHGSIPSVPTLPPINQEDYIPSPLVVLDYRSHRGHSQILVHWEGLSPVEASWEYAVAIMELMDDFFSNFDVLTKMALFSLVHTLVYLILSKFSTNFSDDKVTRSLSFRPTHSVSVRRWLALLSDMPAGGKEQEAAAKGNGVTFFLSGSSSAPTPATGRSISSSPSPACDFATGATHRRSSSSASRRRHHPPPPPHCDSTAGHAAAGECFLLRFSTSAANREERGVSSSLSRSSQVARPAAGLRPLLFSSSPLPVVGIASVLLEMLPSELPQFAGAAAGRPSHYSLFSSLHRRRRTTAAFSRNRCHLPQGKVKVYPEGHGNEFVEIEAGDLVEFPKGMKCTWDVSVAIDKHYNFE</sequence>
<name>A0A8J5F1K3_ZINOF</name>
<comment type="caution">
    <text evidence="3">The sequence shown here is derived from an EMBL/GenBank/DDBJ whole genome shotgun (WGS) entry which is preliminary data.</text>
</comment>
<dbReference type="InterPro" id="IPR016197">
    <property type="entry name" value="Chromo-like_dom_sf"/>
</dbReference>
<organism evidence="3 4">
    <name type="scientific">Zingiber officinale</name>
    <name type="common">Ginger</name>
    <name type="synonym">Amomum zingiber</name>
    <dbReference type="NCBI Taxonomy" id="94328"/>
    <lineage>
        <taxon>Eukaryota</taxon>
        <taxon>Viridiplantae</taxon>
        <taxon>Streptophyta</taxon>
        <taxon>Embryophyta</taxon>
        <taxon>Tracheophyta</taxon>
        <taxon>Spermatophyta</taxon>
        <taxon>Magnoliopsida</taxon>
        <taxon>Liliopsida</taxon>
        <taxon>Zingiberales</taxon>
        <taxon>Zingiberaceae</taxon>
        <taxon>Zingiber</taxon>
    </lineage>
</organism>
<dbReference type="Gene3D" id="2.40.50.40">
    <property type="match status" value="1"/>
</dbReference>
<proteinExistence type="predicted"/>
<keyword evidence="4" id="KW-1185">Reference proteome</keyword>
<dbReference type="SUPFAM" id="SSF54160">
    <property type="entry name" value="Chromo domain-like"/>
    <property type="match status" value="1"/>
</dbReference>
<dbReference type="InterPro" id="IPR056924">
    <property type="entry name" value="SH3_Tf2-1"/>
</dbReference>
<protein>
    <recommendedName>
        <fullName evidence="2">Chromo domain-containing protein</fullName>
    </recommendedName>
</protein>
<dbReference type="PANTHER" id="PTHR46148">
    <property type="entry name" value="CHROMO DOMAIN-CONTAINING PROTEIN"/>
    <property type="match status" value="1"/>
</dbReference>
<dbReference type="Proteomes" id="UP000734854">
    <property type="component" value="Unassembled WGS sequence"/>
</dbReference>
<feature type="compositionally biased region" description="Basic residues" evidence="1">
    <location>
        <begin position="301"/>
        <end position="316"/>
    </location>
</feature>
<evidence type="ECO:0000256" key="1">
    <source>
        <dbReference type="SAM" id="MobiDB-lite"/>
    </source>
</evidence>
<dbReference type="InterPro" id="IPR014710">
    <property type="entry name" value="RmlC-like_jellyroll"/>
</dbReference>
<gene>
    <name evidence="3" type="ORF">ZIOFF_062974</name>
</gene>
<dbReference type="Gene3D" id="2.60.120.10">
    <property type="entry name" value="Jelly Rolls"/>
    <property type="match status" value="1"/>
</dbReference>
<feature type="compositionally biased region" description="Polar residues" evidence="1">
    <location>
        <begin position="280"/>
        <end position="291"/>
    </location>
</feature>
<evidence type="ECO:0000259" key="2">
    <source>
        <dbReference type="PROSITE" id="PS50013"/>
    </source>
</evidence>
<reference evidence="3 4" key="1">
    <citation type="submission" date="2020-08" db="EMBL/GenBank/DDBJ databases">
        <title>Plant Genome Project.</title>
        <authorList>
            <person name="Zhang R.-G."/>
        </authorList>
    </citation>
    <scope>NUCLEOTIDE SEQUENCE [LARGE SCALE GENOMIC DNA]</scope>
    <source>
        <tissue evidence="3">Rhizome</tissue>
    </source>
</reference>
<dbReference type="PROSITE" id="PS50013">
    <property type="entry name" value="CHROMO_2"/>
    <property type="match status" value="1"/>
</dbReference>
<accession>A0A8J5F1K3</accession>
<dbReference type="AlphaFoldDB" id="A0A8J5F1K3"/>
<dbReference type="Pfam" id="PF24626">
    <property type="entry name" value="SH3_Tf2-1"/>
    <property type="match status" value="1"/>
</dbReference>
<dbReference type="InterPro" id="IPR008579">
    <property type="entry name" value="UGlyAH_Cupin_dom"/>
</dbReference>
<dbReference type="InterPro" id="IPR000953">
    <property type="entry name" value="Chromo/chromo_shadow_dom"/>
</dbReference>
<feature type="region of interest" description="Disordered" evidence="1">
    <location>
        <begin position="280"/>
        <end position="326"/>
    </location>
</feature>
<evidence type="ECO:0000313" key="4">
    <source>
        <dbReference type="Proteomes" id="UP000734854"/>
    </source>
</evidence>
<dbReference type="CDD" id="cd02227">
    <property type="entry name" value="cupin_TM1112-like"/>
    <property type="match status" value="1"/>
</dbReference>
<dbReference type="PANTHER" id="PTHR46148:SF52">
    <property type="entry name" value="OS04G0603800 PROTEIN"/>
    <property type="match status" value="1"/>
</dbReference>
<feature type="domain" description="Chromo" evidence="2">
    <location>
        <begin position="145"/>
        <end position="179"/>
    </location>
</feature>